<feature type="signal peptide" evidence="1">
    <location>
        <begin position="1"/>
        <end position="20"/>
    </location>
</feature>
<gene>
    <name evidence="2" type="ORF">CHILSU_LOCUS5576</name>
</gene>
<accession>A0ABN8B499</accession>
<evidence type="ECO:0000256" key="1">
    <source>
        <dbReference type="SAM" id="SignalP"/>
    </source>
</evidence>
<dbReference type="Proteomes" id="UP001153292">
    <property type="component" value="Chromosome 20"/>
</dbReference>
<reference evidence="2" key="1">
    <citation type="submission" date="2021-12" db="EMBL/GenBank/DDBJ databases">
        <authorList>
            <person name="King R."/>
        </authorList>
    </citation>
    <scope>NUCLEOTIDE SEQUENCE</scope>
</reference>
<organism evidence="2 3">
    <name type="scientific">Chilo suppressalis</name>
    <name type="common">Asiatic rice borer moth</name>
    <dbReference type="NCBI Taxonomy" id="168631"/>
    <lineage>
        <taxon>Eukaryota</taxon>
        <taxon>Metazoa</taxon>
        <taxon>Ecdysozoa</taxon>
        <taxon>Arthropoda</taxon>
        <taxon>Hexapoda</taxon>
        <taxon>Insecta</taxon>
        <taxon>Pterygota</taxon>
        <taxon>Neoptera</taxon>
        <taxon>Endopterygota</taxon>
        <taxon>Lepidoptera</taxon>
        <taxon>Glossata</taxon>
        <taxon>Ditrysia</taxon>
        <taxon>Pyraloidea</taxon>
        <taxon>Crambidae</taxon>
        <taxon>Crambinae</taxon>
        <taxon>Chilo</taxon>
    </lineage>
</organism>
<proteinExistence type="predicted"/>
<name>A0ABN8B499_CHISP</name>
<dbReference type="EMBL" id="OU963913">
    <property type="protein sequence ID" value="CAH0402332.1"/>
    <property type="molecule type" value="Genomic_DNA"/>
</dbReference>
<keyword evidence="1" id="KW-0732">Signal</keyword>
<protein>
    <recommendedName>
        <fullName evidence="4">Kazal-like domain-containing protein</fullName>
    </recommendedName>
</protein>
<feature type="chain" id="PRO_5045903323" description="Kazal-like domain-containing protein" evidence="1">
    <location>
        <begin position="21"/>
        <end position="173"/>
    </location>
</feature>
<evidence type="ECO:0000313" key="3">
    <source>
        <dbReference type="Proteomes" id="UP001153292"/>
    </source>
</evidence>
<keyword evidence="3" id="KW-1185">Reference proteome</keyword>
<evidence type="ECO:0000313" key="2">
    <source>
        <dbReference type="EMBL" id="CAH0402332.1"/>
    </source>
</evidence>
<evidence type="ECO:0008006" key="4">
    <source>
        <dbReference type="Google" id="ProtNLM"/>
    </source>
</evidence>
<sequence>MDIPSIVGAIILLFAVSSESTSIEALLDPPMESKITQKRAVTRRNELVEFIEEKLVQQSQALEYIINIIKKNEGIMEKLVENLSKTMQQPKMPEKIESTRRSFNDTNIVEEDTDKKLNRWCSIGLLCVGSNESVCGYDENYGYGKFDDICHMVRVNCYWKYDFSMVPSCEPTV</sequence>